<evidence type="ECO:0000313" key="2">
    <source>
        <dbReference type="Proteomes" id="UP001357223"/>
    </source>
</evidence>
<reference evidence="1 2" key="1">
    <citation type="submission" date="2023-10" db="EMBL/GenBank/DDBJ databases">
        <title>Niallia locisalis sp.nov. isolated from a salt pond sample.</title>
        <authorList>
            <person name="Li X.-J."/>
            <person name="Dong L."/>
        </authorList>
    </citation>
    <scope>NUCLEOTIDE SEQUENCE [LARGE SCALE GENOMIC DNA]</scope>
    <source>
        <strain evidence="1 2">DSM 29761</strain>
    </source>
</reference>
<keyword evidence="2" id="KW-1185">Reference proteome</keyword>
<accession>A0ABZ2CM66</accession>
<protein>
    <submittedName>
        <fullName evidence="1">Uncharacterized protein</fullName>
    </submittedName>
</protein>
<gene>
    <name evidence="1" type="ORF">R4Z09_10805</name>
</gene>
<dbReference type="RefSeq" id="WP_338452320.1">
    <property type="nucleotide sequence ID" value="NZ_CP137640.1"/>
</dbReference>
<evidence type="ECO:0000313" key="1">
    <source>
        <dbReference type="EMBL" id="WVX83436.1"/>
    </source>
</evidence>
<proteinExistence type="predicted"/>
<sequence>MDRSNVLAVYLVGLAILQQNGKTYVNREIEIAMKELQKELKLVN</sequence>
<dbReference type="Proteomes" id="UP001357223">
    <property type="component" value="Chromosome"/>
</dbReference>
<organism evidence="1 2">
    <name type="scientific">Niallia oryzisoli</name>
    <dbReference type="NCBI Taxonomy" id="1737571"/>
    <lineage>
        <taxon>Bacteria</taxon>
        <taxon>Bacillati</taxon>
        <taxon>Bacillota</taxon>
        <taxon>Bacilli</taxon>
        <taxon>Bacillales</taxon>
        <taxon>Bacillaceae</taxon>
        <taxon>Niallia</taxon>
    </lineage>
</organism>
<dbReference type="EMBL" id="CP137640">
    <property type="protein sequence ID" value="WVX83436.1"/>
    <property type="molecule type" value="Genomic_DNA"/>
</dbReference>
<name>A0ABZ2CM66_9BACI</name>